<dbReference type="SUPFAM" id="SSF48366">
    <property type="entry name" value="Ras GEF"/>
    <property type="match status" value="1"/>
</dbReference>
<dbReference type="InterPro" id="IPR036964">
    <property type="entry name" value="RASGEF_cat_dom_sf"/>
</dbReference>
<keyword evidence="3" id="KW-0479">Metal-binding</keyword>
<feature type="compositionally biased region" description="Basic residues" evidence="8">
    <location>
        <begin position="384"/>
        <end position="405"/>
    </location>
</feature>
<evidence type="ECO:0000256" key="1">
    <source>
        <dbReference type="ARBA" id="ARBA00009566"/>
    </source>
</evidence>
<dbReference type="GO" id="GO:0008270">
    <property type="term" value="F:zinc ion binding"/>
    <property type="evidence" value="ECO:0007669"/>
    <property type="project" value="UniProtKB-KW"/>
</dbReference>
<accession>A0A8B9Q6A7</accession>
<keyword evidence="2 7" id="KW-0344">Guanine-nucleotide releasing factor</keyword>
<evidence type="ECO:0000256" key="2">
    <source>
        <dbReference type="ARBA" id="ARBA00022658"/>
    </source>
</evidence>
<dbReference type="FunFam" id="1.10.840.10:FF:000003">
    <property type="entry name" value="Ras guanyl-releasing protein 3 isoform 1"/>
    <property type="match status" value="1"/>
</dbReference>
<evidence type="ECO:0000256" key="8">
    <source>
        <dbReference type="SAM" id="MobiDB-lite"/>
    </source>
</evidence>
<reference evidence="10" key="1">
    <citation type="submission" date="2025-08" db="UniProtKB">
        <authorList>
            <consortium name="Ensembl"/>
        </authorList>
    </citation>
    <scope>IDENTIFICATION</scope>
</reference>
<evidence type="ECO:0000256" key="6">
    <source>
        <dbReference type="ARBA" id="ARBA00022837"/>
    </source>
</evidence>
<dbReference type="AlphaFoldDB" id="A0A8B9Q6A7"/>
<evidence type="ECO:0000256" key="4">
    <source>
        <dbReference type="ARBA" id="ARBA00022771"/>
    </source>
</evidence>
<feature type="region of interest" description="Disordered" evidence="8">
    <location>
        <begin position="380"/>
        <end position="405"/>
    </location>
</feature>
<dbReference type="InterPro" id="IPR008937">
    <property type="entry name" value="Ras-like_GEF"/>
</dbReference>
<dbReference type="Ensembl" id="ENSAOWT00000023915.1">
    <property type="protein sequence ID" value="ENSAOWP00000021118.1"/>
    <property type="gene ID" value="ENSAOWG00000014272.1"/>
</dbReference>
<dbReference type="InterPro" id="IPR001895">
    <property type="entry name" value="RASGEF_cat_dom"/>
</dbReference>
<evidence type="ECO:0000313" key="11">
    <source>
        <dbReference type="Proteomes" id="UP000694424"/>
    </source>
</evidence>
<keyword evidence="5" id="KW-0862">Zinc</keyword>
<dbReference type="GO" id="GO:0007265">
    <property type="term" value="P:Ras protein signal transduction"/>
    <property type="evidence" value="ECO:0007669"/>
    <property type="project" value="TreeGrafter"/>
</dbReference>
<dbReference type="CDD" id="cd00155">
    <property type="entry name" value="RasGEF"/>
    <property type="match status" value="1"/>
</dbReference>
<evidence type="ECO:0000256" key="5">
    <source>
        <dbReference type="ARBA" id="ARBA00022833"/>
    </source>
</evidence>
<organism evidence="10 11">
    <name type="scientific">Apteryx owenii</name>
    <name type="common">Little spotted kiwi</name>
    <dbReference type="NCBI Taxonomy" id="8824"/>
    <lineage>
        <taxon>Eukaryota</taxon>
        <taxon>Metazoa</taxon>
        <taxon>Chordata</taxon>
        <taxon>Craniata</taxon>
        <taxon>Vertebrata</taxon>
        <taxon>Euteleostomi</taxon>
        <taxon>Archelosauria</taxon>
        <taxon>Archosauria</taxon>
        <taxon>Dinosauria</taxon>
        <taxon>Saurischia</taxon>
        <taxon>Theropoda</taxon>
        <taxon>Coelurosauria</taxon>
        <taxon>Aves</taxon>
        <taxon>Palaeognathae</taxon>
        <taxon>Apterygiformes</taxon>
        <taxon>Apterygidae</taxon>
        <taxon>Apteryx</taxon>
    </lineage>
</organism>
<dbReference type="Gene3D" id="1.10.840.10">
    <property type="entry name" value="Ras guanine-nucleotide exchange factors catalytic domain"/>
    <property type="match status" value="1"/>
</dbReference>
<evidence type="ECO:0000313" key="10">
    <source>
        <dbReference type="Ensembl" id="ENSAOWP00000021118.1"/>
    </source>
</evidence>
<feature type="domain" description="Ras-GEF" evidence="9">
    <location>
        <begin position="69"/>
        <end position="296"/>
    </location>
</feature>
<name>A0A8B9Q6A7_APTOW</name>
<keyword evidence="11" id="KW-1185">Reference proteome</keyword>
<keyword evidence="4" id="KW-0863">Zinc-finger</keyword>
<evidence type="ECO:0000256" key="7">
    <source>
        <dbReference type="PROSITE-ProRule" id="PRU00168"/>
    </source>
</evidence>
<proteinExistence type="inferred from homology"/>
<dbReference type="Gene3D" id="1.20.870.10">
    <property type="entry name" value="Son of sevenless (SoS) protein Chain: S domain 1"/>
    <property type="match status" value="1"/>
</dbReference>
<evidence type="ECO:0000256" key="3">
    <source>
        <dbReference type="ARBA" id="ARBA00022723"/>
    </source>
</evidence>
<comment type="similarity">
    <text evidence="1">Belongs to the RASGRP family.</text>
</comment>
<dbReference type="InterPro" id="IPR023578">
    <property type="entry name" value="Ras_GEF_dom_sf"/>
</dbReference>
<dbReference type="GO" id="GO:0005085">
    <property type="term" value="F:guanyl-nucleotide exchange factor activity"/>
    <property type="evidence" value="ECO:0007669"/>
    <property type="project" value="UniProtKB-KW"/>
</dbReference>
<dbReference type="GO" id="GO:0005886">
    <property type="term" value="C:plasma membrane"/>
    <property type="evidence" value="ECO:0007669"/>
    <property type="project" value="TreeGrafter"/>
</dbReference>
<protein>
    <submittedName>
        <fullName evidence="10">RAS guanyl releasing protein 2</fullName>
    </submittedName>
</protein>
<sequence>MAAFPAEFDLNPALLAQIRALKEALGREGPCALIDVDHVPPQQWTRQVTQRQPEGQKKRKMSLLLDHLEAAELAEHLTLLEHRAFRKILFQDYRSFATCGCTVDNPVLERFIALFNGVSRWVQLMVLSKATAPQRAHVIARFLLVAQRLLQLQNFNTLMAVVGGLGHSSVARLRHTLALLGPDTTQLWESLTELVSSAGNYGRYRRCLAACRGFRLPALGVHLKDLVALHEALPDWLDGARTRPNPAKMQQLFGILSELALVQGICPPLRGDPDLLNLLTVRPRARRGGACARRPCRVRACVPPAVGPRARQPSCKVAVPCVCSQRWVPVHPGPRARPRARHLLHAHQPRPSRGACPCARPRARPRARCPLHAHQPHPACGMRPRAHPRAHPHVRPRARCPFHAH</sequence>
<reference evidence="10" key="2">
    <citation type="submission" date="2025-09" db="UniProtKB">
        <authorList>
            <consortium name="Ensembl"/>
        </authorList>
    </citation>
    <scope>IDENTIFICATION</scope>
</reference>
<dbReference type="SMART" id="SM00147">
    <property type="entry name" value="RasGEF"/>
    <property type="match status" value="1"/>
</dbReference>
<dbReference type="PANTHER" id="PTHR23113">
    <property type="entry name" value="GUANINE NUCLEOTIDE EXCHANGE FACTOR"/>
    <property type="match status" value="1"/>
</dbReference>
<dbReference type="Proteomes" id="UP000694424">
    <property type="component" value="Unplaced"/>
</dbReference>
<keyword evidence="6" id="KW-0106">Calcium</keyword>
<dbReference type="Pfam" id="PF00617">
    <property type="entry name" value="RasGEF"/>
    <property type="match status" value="1"/>
</dbReference>
<dbReference type="PROSITE" id="PS50009">
    <property type="entry name" value="RASGEF_CAT"/>
    <property type="match status" value="1"/>
</dbReference>
<dbReference type="PANTHER" id="PTHR23113:SF16">
    <property type="entry name" value="RAS GUANYL-RELEASING PROTEIN 2"/>
    <property type="match status" value="1"/>
</dbReference>
<evidence type="ECO:0000259" key="9">
    <source>
        <dbReference type="PROSITE" id="PS50009"/>
    </source>
</evidence>